<name>A0A383ATN3_9ZZZZ</name>
<gene>
    <name evidence="1" type="ORF">METZ01_LOCUS463744</name>
</gene>
<accession>A0A383ATN3</accession>
<organism evidence="1">
    <name type="scientific">marine metagenome</name>
    <dbReference type="NCBI Taxonomy" id="408172"/>
    <lineage>
        <taxon>unclassified sequences</taxon>
        <taxon>metagenomes</taxon>
        <taxon>ecological metagenomes</taxon>
    </lineage>
</organism>
<dbReference type="AlphaFoldDB" id="A0A383ATN3"/>
<dbReference type="EMBL" id="UINC01194682">
    <property type="protein sequence ID" value="SVE10890.1"/>
    <property type="molecule type" value="Genomic_DNA"/>
</dbReference>
<reference evidence="1" key="1">
    <citation type="submission" date="2018-05" db="EMBL/GenBank/DDBJ databases">
        <authorList>
            <person name="Lanie J.A."/>
            <person name="Ng W.-L."/>
            <person name="Kazmierczak K.M."/>
            <person name="Andrzejewski T.M."/>
            <person name="Davidsen T.M."/>
            <person name="Wayne K.J."/>
            <person name="Tettelin H."/>
            <person name="Glass J.I."/>
            <person name="Rusch D."/>
            <person name="Podicherti R."/>
            <person name="Tsui H.-C.T."/>
            <person name="Winkler M.E."/>
        </authorList>
    </citation>
    <scope>NUCLEOTIDE SEQUENCE</scope>
</reference>
<proteinExistence type="predicted"/>
<feature type="non-terminal residue" evidence="1">
    <location>
        <position position="149"/>
    </location>
</feature>
<evidence type="ECO:0000313" key="1">
    <source>
        <dbReference type="EMBL" id="SVE10890.1"/>
    </source>
</evidence>
<protein>
    <submittedName>
        <fullName evidence="1">Uncharacterized protein</fullName>
    </submittedName>
</protein>
<sequence length="149" mass="16324">MRLNIHKKKCPQIALLILVVATPLAIGQFNPFTIADSVVTVDAEINPPIVRAGEVLMVKTKALIKPGFHIFAINKQSVGPVASKVTIKPENLISAVGRTLEPTPITKHDQGFQVDVYFHEGTITFETPVKLTPTLNPGEYSLIVELLYQ</sequence>